<dbReference type="AlphaFoldDB" id="A0A7S1F529"/>
<accession>A0A7S1F529</accession>
<dbReference type="EMBL" id="HBFQ01025454">
    <property type="protein sequence ID" value="CAD8843677.1"/>
    <property type="molecule type" value="Transcribed_RNA"/>
</dbReference>
<evidence type="ECO:0000313" key="2">
    <source>
        <dbReference type="EMBL" id="CAD8843677.1"/>
    </source>
</evidence>
<feature type="region of interest" description="Disordered" evidence="1">
    <location>
        <begin position="575"/>
        <end position="624"/>
    </location>
</feature>
<organism evidence="2">
    <name type="scientific">Noctiluca scintillans</name>
    <name type="common">Sea sparkle</name>
    <name type="synonym">Red tide dinoflagellate</name>
    <dbReference type="NCBI Taxonomy" id="2966"/>
    <lineage>
        <taxon>Eukaryota</taxon>
        <taxon>Sar</taxon>
        <taxon>Alveolata</taxon>
        <taxon>Dinophyceae</taxon>
        <taxon>Noctilucales</taxon>
        <taxon>Noctilucaceae</taxon>
        <taxon>Noctiluca</taxon>
    </lineage>
</organism>
<protein>
    <submittedName>
        <fullName evidence="2">Uncharacterized protein</fullName>
    </submittedName>
</protein>
<sequence>MVSVSGSWHGHDAGLLRATRPLISGPWGTQPSRVSITAGVQPTGPIRGVVLPVRTQTLPKTASEPTASHPVQDRGVLAIQKVFDEEVGQLARKTEELERSVRDLRPVISLDRDQSRSALCQIWQQLDDFRPEMLRLGQDARTAMSVAEQVRSSFERCHMTCTRCSCDRTVSLDPKDVEISPVKQESKMQGTEDVLDTCADRQMSNVRETEEWTDSAETSLASEAAYLQKLDESLTPFGTRLERVEQSQASFGELQTRLEELGELVTNLHPLCFEGQRCNSELEGRVEMLETLVSSADFSQHSELREVLSSLEQGLPQIICDEVQKRVLCLEERLPQMLGTSLDERLSCGRDDGERAIIEARLSSLERRAEIGLDEVTARLTSLEERFQNSCGSGVAPQSASCEVAMRLSSLEERFSPSAADEVQARLEFLEHHAVLFQPEEFRERLRNMEEHLEDVLCETDQLREMVRQLGVVTCETGARRLSSSSVRACSDPAMYDADLEVDNIIARTMERRASGSVSSSESGELHSGTSVASTDSPRPCAPNPSGPASCLVDTRTALDDMNSACSRVAVPWTLIPPSPKRPGGTDEGVRGAARGVQNRQRVPLSTCEEVTEVSEDDRGEDWI</sequence>
<feature type="compositionally biased region" description="Low complexity" evidence="1">
    <location>
        <begin position="515"/>
        <end position="531"/>
    </location>
</feature>
<feature type="region of interest" description="Disordered" evidence="1">
    <location>
        <begin position="513"/>
        <end position="548"/>
    </location>
</feature>
<proteinExistence type="predicted"/>
<gene>
    <name evidence="2" type="ORF">NSCI0253_LOCUS18027</name>
</gene>
<evidence type="ECO:0000256" key="1">
    <source>
        <dbReference type="SAM" id="MobiDB-lite"/>
    </source>
</evidence>
<reference evidence="2" key="1">
    <citation type="submission" date="2021-01" db="EMBL/GenBank/DDBJ databases">
        <authorList>
            <person name="Corre E."/>
            <person name="Pelletier E."/>
            <person name="Niang G."/>
            <person name="Scheremetjew M."/>
            <person name="Finn R."/>
            <person name="Kale V."/>
            <person name="Holt S."/>
            <person name="Cochrane G."/>
            <person name="Meng A."/>
            <person name="Brown T."/>
            <person name="Cohen L."/>
        </authorList>
    </citation>
    <scope>NUCLEOTIDE SEQUENCE</scope>
</reference>
<name>A0A7S1F529_NOCSC</name>
<feature type="compositionally biased region" description="Acidic residues" evidence="1">
    <location>
        <begin position="610"/>
        <end position="624"/>
    </location>
</feature>